<gene>
    <name evidence="1" type="ORF">E2C01_041345</name>
</gene>
<reference evidence="1 2" key="1">
    <citation type="submission" date="2019-05" db="EMBL/GenBank/DDBJ databases">
        <title>Another draft genome of Portunus trituberculatus and its Hox gene families provides insights of decapod evolution.</title>
        <authorList>
            <person name="Jeong J.-H."/>
            <person name="Song I."/>
            <person name="Kim S."/>
            <person name="Choi T."/>
            <person name="Kim D."/>
            <person name="Ryu S."/>
            <person name="Kim W."/>
        </authorList>
    </citation>
    <scope>NUCLEOTIDE SEQUENCE [LARGE SCALE GENOMIC DNA]</scope>
    <source>
        <tissue evidence="1">Muscle</tissue>
    </source>
</reference>
<comment type="caution">
    <text evidence="1">The sequence shown here is derived from an EMBL/GenBank/DDBJ whole genome shotgun (WGS) entry which is preliminary data.</text>
</comment>
<evidence type="ECO:0000313" key="1">
    <source>
        <dbReference type="EMBL" id="MPC47594.1"/>
    </source>
</evidence>
<evidence type="ECO:0000313" key="2">
    <source>
        <dbReference type="Proteomes" id="UP000324222"/>
    </source>
</evidence>
<dbReference type="AlphaFoldDB" id="A0A5B7FTB8"/>
<proteinExistence type="predicted"/>
<dbReference type="EMBL" id="VSRR010007824">
    <property type="protein sequence ID" value="MPC47594.1"/>
    <property type="molecule type" value="Genomic_DNA"/>
</dbReference>
<keyword evidence="2" id="KW-1185">Reference proteome</keyword>
<accession>A0A5B7FTB8</accession>
<organism evidence="1 2">
    <name type="scientific">Portunus trituberculatus</name>
    <name type="common">Swimming crab</name>
    <name type="synonym">Neptunus trituberculatus</name>
    <dbReference type="NCBI Taxonomy" id="210409"/>
    <lineage>
        <taxon>Eukaryota</taxon>
        <taxon>Metazoa</taxon>
        <taxon>Ecdysozoa</taxon>
        <taxon>Arthropoda</taxon>
        <taxon>Crustacea</taxon>
        <taxon>Multicrustacea</taxon>
        <taxon>Malacostraca</taxon>
        <taxon>Eumalacostraca</taxon>
        <taxon>Eucarida</taxon>
        <taxon>Decapoda</taxon>
        <taxon>Pleocyemata</taxon>
        <taxon>Brachyura</taxon>
        <taxon>Eubrachyura</taxon>
        <taxon>Portunoidea</taxon>
        <taxon>Portunidae</taxon>
        <taxon>Portuninae</taxon>
        <taxon>Portunus</taxon>
    </lineage>
</organism>
<sequence>MVSEERRKPKLVDGDLCKRIEKRNMLHYRS</sequence>
<protein>
    <submittedName>
        <fullName evidence="1">Uncharacterized protein</fullName>
    </submittedName>
</protein>
<dbReference type="Proteomes" id="UP000324222">
    <property type="component" value="Unassembled WGS sequence"/>
</dbReference>
<name>A0A5B7FTB8_PORTR</name>